<dbReference type="GO" id="GO:0004735">
    <property type="term" value="F:pyrroline-5-carboxylate reductase activity"/>
    <property type="evidence" value="ECO:0007669"/>
    <property type="project" value="UniProtKB-EC"/>
</dbReference>
<dbReference type="Proteomes" id="UP001161017">
    <property type="component" value="Unassembled WGS sequence"/>
</dbReference>
<evidence type="ECO:0000259" key="4">
    <source>
        <dbReference type="Pfam" id="PF03807"/>
    </source>
</evidence>
<feature type="domain" description="Pyrroline-5-carboxylate reductase catalytic N-terminal" evidence="4">
    <location>
        <begin position="60"/>
        <end position="146"/>
    </location>
</feature>
<dbReference type="Pfam" id="PF03807">
    <property type="entry name" value="F420_oxidored"/>
    <property type="match status" value="1"/>
</dbReference>
<gene>
    <name evidence="6" type="primary">PRO3_1</name>
    <name evidence="6" type="ORF">OHK93_003893</name>
</gene>
<dbReference type="InterPro" id="IPR029036">
    <property type="entry name" value="P5CR_dimer"/>
</dbReference>
<evidence type="ECO:0000259" key="5">
    <source>
        <dbReference type="Pfam" id="PF14748"/>
    </source>
</evidence>
<evidence type="ECO:0000256" key="3">
    <source>
        <dbReference type="ARBA" id="ARBA00023002"/>
    </source>
</evidence>
<dbReference type="EC" id="1.5.1.2" evidence="6"/>
<dbReference type="FunFam" id="1.10.3730.10:FF:000001">
    <property type="entry name" value="Pyrroline-5-carboxylate reductase"/>
    <property type="match status" value="1"/>
</dbReference>
<reference evidence="6" key="1">
    <citation type="journal article" date="2023" name="Genome Biol. Evol.">
        <title>First Whole Genome Sequence and Flow Cytometry Genome Size Data for the Lichen-Forming Fungus Ramalina farinacea (Ascomycota).</title>
        <authorList>
            <person name="Llewellyn T."/>
            <person name="Mian S."/>
            <person name="Hill R."/>
            <person name="Leitch I.J."/>
            <person name="Gaya E."/>
        </authorList>
    </citation>
    <scope>NUCLEOTIDE SEQUENCE</scope>
    <source>
        <strain evidence="6">LIQ254RAFAR</strain>
    </source>
</reference>
<dbReference type="SUPFAM" id="SSF48179">
    <property type="entry name" value="6-phosphogluconate dehydrogenase C-terminal domain-like"/>
    <property type="match status" value="1"/>
</dbReference>
<dbReference type="SUPFAM" id="SSF51735">
    <property type="entry name" value="NAD(P)-binding Rossmann-fold domains"/>
    <property type="match status" value="1"/>
</dbReference>
<dbReference type="HAMAP" id="MF_01925">
    <property type="entry name" value="P5C_reductase"/>
    <property type="match status" value="1"/>
</dbReference>
<evidence type="ECO:0000313" key="7">
    <source>
        <dbReference type="Proteomes" id="UP001161017"/>
    </source>
</evidence>
<evidence type="ECO:0000256" key="2">
    <source>
        <dbReference type="ARBA" id="ARBA00022857"/>
    </source>
</evidence>
<dbReference type="GO" id="GO:0055129">
    <property type="term" value="P:L-proline biosynthetic process"/>
    <property type="evidence" value="ECO:0007669"/>
    <property type="project" value="TreeGrafter"/>
</dbReference>
<keyword evidence="7" id="KW-1185">Reference proteome</keyword>
<dbReference type="Pfam" id="PF14748">
    <property type="entry name" value="P5CR_dimer"/>
    <property type="match status" value="1"/>
</dbReference>
<dbReference type="Gene3D" id="1.10.3730.10">
    <property type="entry name" value="ProC C-terminal domain-like"/>
    <property type="match status" value="1"/>
</dbReference>
<dbReference type="Gene3D" id="3.40.50.720">
    <property type="entry name" value="NAD(P)-binding Rossmann-like Domain"/>
    <property type="match status" value="1"/>
</dbReference>
<organism evidence="6 7">
    <name type="scientific">Ramalina farinacea</name>
    <dbReference type="NCBI Taxonomy" id="258253"/>
    <lineage>
        <taxon>Eukaryota</taxon>
        <taxon>Fungi</taxon>
        <taxon>Dikarya</taxon>
        <taxon>Ascomycota</taxon>
        <taxon>Pezizomycotina</taxon>
        <taxon>Lecanoromycetes</taxon>
        <taxon>OSLEUM clade</taxon>
        <taxon>Lecanoromycetidae</taxon>
        <taxon>Lecanorales</taxon>
        <taxon>Lecanorineae</taxon>
        <taxon>Ramalinaceae</taxon>
        <taxon>Ramalina</taxon>
    </lineage>
</organism>
<dbReference type="PANTHER" id="PTHR11645">
    <property type="entry name" value="PYRROLINE-5-CARBOXYLATE REDUCTASE"/>
    <property type="match status" value="1"/>
</dbReference>
<dbReference type="PANTHER" id="PTHR11645:SF0">
    <property type="entry name" value="PYRROLINE-5-CARBOXYLATE REDUCTASE 3"/>
    <property type="match status" value="1"/>
</dbReference>
<name>A0AA43QI07_9LECA</name>
<evidence type="ECO:0000256" key="1">
    <source>
        <dbReference type="ARBA" id="ARBA00005525"/>
    </source>
</evidence>
<dbReference type="EMBL" id="JAPUFD010000002">
    <property type="protein sequence ID" value="MDI1485704.1"/>
    <property type="molecule type" value="Genomic_DNA"/>
</dbReference>
<dbReference type="InterPro" id="IPR028939">
    <property type="entry name" value="P5C_Rdtase_cat_N"/>
</dbReference>
<dbReference type="InterPro" id="IPR036291">
    <property type="entry name" value="NAD(P)-bd_dom_sf"/>
</dbReference>
<dbReference type="InterPro" id="IPR008927">
    <property type="entry name" value="6-PGluconate_DH-like_C_sf"/>
</dbReference>
<accession>A0AA43QI07</accession>
<dbReference type="AlphaFoldDB" id="A0AA43QI07"/>
<proteinExistence type="inferred from homology"/>
<keyword evidence="3 6" id="KW-0560">Oxidoreductase</keyword>
<feature type="domain" description="Pyrroline-5-carboxylate reductase dimerisation" evidence="5">
    <location>
        <begin position="221"/>
        <end position="318"/>
    </location>
</feature>
<keyword evidence="2" id="KW-0521">NADP</keyword>
<protein>
    <submittedName>
        <fullName evidence="6">Delta 1-pyrroline-5-carboxylate reductase</fullName>
        <ecNumber evidence="6">1.5.1.2</ecNumber>
    </submittedName>
</protein>
<evidence type="ECO:0000313" key="6">
    <source>
        <dbReference type="EMBL" id="MDI1485704.1"/>
    </source>
</evidence>
<sequence length="331" mass="34416">MAEINGQDVSVARTLTILGCGTLGSAILFGLLAGSAQEKLHDGVSKEQVNGHNPPKLKAGEKLLRPTHYVACVRTQKSVARLKHGLAAQFQSPIPVRISQGDNVSAVNAASTIILGCQPQDLDMCLKEDGLVQALQGKLIISILAGITIPQLEYQIDRAPSVERSSSATTIIRAMPNTCALHNASTTLLTVSEDYRPSAHTLAQTKTLLSSIGGVHPISPAQMDPCTALCGSTPAFFARIIDGLLDGAVSLGLKRSEAKLLVAETMKGVAEGLMKGQDTGEVVETVCTPGGSSIQGVLVLERNGMKGLLADALRAAAGANGTLGRQRGADV</sequence>
<comment type="caution">
    <text evidence="6">The sequence shown here is derived from an EMBL/GenBank/DDBJ whole genome shotgun (WGS) entry which is preliminary data.</text>
</comment>
<comment type="similarity">
    <text evidence="1">Belongs to the pyrroline-5-carboxylate reductase family.</text>
</comment>
<dbReference type="InterPro" id="IPR000304">
    <property type="entry name" value="Pyrroline-COOH_reductase"/>
</dbReference>